<protein>
    <submittedName>
        <fullName evidence="3">Transposable element Tcb2 transposase</fullName>
    </submittedName>
</protein>
<evidence type="ECO:0000313" key="4">
    <source>
        <dbReference type="Proteomes" id="UP000770661"/>
    </source>
</evidence>
<dbReference type="GO" id="GO:0003676">
    <property type="term" value="F:nucleic acid binding"/>
    <property type="evidence" value="ECO:0007669"/>
    <property type="project" value="InterPro"/>
</dbReference>
<dbReference type="Pfam" id="PF13358">
    <property type="entry name" value="DDE_3"/>
    <property type="match status" value="1"/>
</dbReference>
<keyword evidence="4" id="KW-1185">Reference proteome</keyword>
<feature type="region of interest" description="Disordered" evidence="1">
    <location>
        <begin position="245"/>
        <end position="264"/>
    </location>
</feature>
<dbReference type="InterPro" id="IPR038717">
    <property type="entry name" value="Tc1-like_DDE_dom"/>
</dbReference>
<accession>A0A8J5D2S7</accession>
<feature type="domain" description="Tc1-like transposase DDE" evidence="2">
    <location>
        <begin position="15"/>
        <end position="140"/>
    </location>
</feature>
<name>A0A8J5D2S7_CHIOP</name>
<evidence type="ECO:0000256" key="1">
    <source>
        <dbReference type="SAM" id="MobiDB-lite"/>
    </source>
</evidence>
<gene>
    <name evidence="3" type="primary">TCB2_11</name>
    <name evidence="3" type="ORF">GWK47_034700</name>
</gene>
<dbReference type="EMBL" id="JACEEZ010003422">
    <property type="protein sequence ID" value="KAG0727397.1"/>
    <property type="molecule type" value="Genomic_DNA"/>
</dbReference>
<proteinExistence type="predicted"/>
<reference evidence="3" key="1">
    <citation type="submission" date="2020-07" db="EMBL/GenBank/DDBJ databases">
        <title>The High-quality genome of the commercially important snow crab, Chionoecetes opilio.</title>
        <authorList>
            <person name="Jeong J.-H."/>
            <person name="Ryu S."/>
        </authorList>
    </citation>
    <scope>NUCLEOTIDE SEQUENCE</scope>
    <source>
        <strain evidence="3">MADBK_172401_WGS</strain>
        <tissue evidence="3">Digestive gland</tissue>
    </source>
</reference>
<feature type="compositionally biased region" description="Polar residues" evidence="1">
    <location>
        <begin position="193"/>
        <end position="220"/>
    </location>
</feature>
<dbReference type="InterPro" id="IPR036397">
    <property type="entry name" value="RNaseH_sf"/>
</dbReference>
<comment type="caution">
    <text evidence="3">The sequence shown here is derived from an EMBL/GenBank/DDBJ whole genome shotgun (WGS) entry which is preliminary data.</text>
</comment>
<dbReference type="Proteomes" id="UP000770661">
    <property type="component" value="Unassembled WGS sequence"/>
</dbReference>
<feature type="region of interest" description="Disordered" evidence="1">
    <location>
        <begin position="184"/>
        <end position="220"/>
    </location>
</feature>
<dbReference type="Gene3D" id="3.30.420.10">
    <property type="entry name" value="Ribonuclease H-like superfamily/Ribonuclease H"/>
    <property type="match status" value="1"/>
</dbReference>
<dbReference type="OrthoDB" id="10006939at2759"/>
<evidence type="ECO:0000313" key="3">
    <source>
        <dbReference type="EMBL" id="KAG0727397.1"/>
    </source>
</evidence>
<organism evidence="3 4">
    <name type="scientific">Chionoecetes opilio</name>
    <name type="common">Atlantic snow crab</name>
    <name type="synonym">Cancer opilio</name>
    <dbReference type="NCBI Taxonomy" id="41210"/>
    <lineage>
        <taxon>Eukaryota</taxon>
        <taxon>Metazoa</taxon>
        <taxon>Ecdysozoa</taxon>
        <taxon>Arthropoda</taxon>
        <taxon>Crustacea</taxon>
        <taxon>Multicrustacea</taxon>
        <taxon>Malacostraca</taxon>
        <taxon>Eumalacostraca</taxon>
        <taxon>Eucarida</taxon>
        <taxon>Decapoda</taxon>
        <taxon>Pleocyemata</taxon>
        <taxon>Brachyura</taxon>
        <taxon>Eubrachyura</taxon>
        <taxon>Majoidea</taxon>
        <taxon>Majidae</taxon>
        <taxon>Chionoecetes</taxon>
    </lineage>
</organism>
<sequence length="264" mass="29802">MFGVTESQGGKVRVQRGANPLDPKYTQATVKHLDSVVVWGALGYHGVRNLVLEKNVTVNKERYFELLCDYLEDCFEACQSEVFMHDGAPAHTAKLIKEWFEFCGVDYIKDWPGNSPDLDPIENLWAIIKRRLRGRDTSSVPKLVHHFPEIWDSFQPALLQNLTQSVPNRLKDCIKRKGHHTKYLSPVLESHTRQPSSSPVRPTSKNTELQSHPQAPQTTGNFLHPCWLASEVTTVQESTLHWAPQLSPVPTAPVSRCKGATTSR</sequence>
<dbReference type="AlphaFoldDB" id="A0A8J5D2S7"/>
<evidence type="ECO:0000259" key="2">
    <source>
        <dbReference type="Pfam" id="PF13358"/>
    </source>
</evidence>